<dbReference type="Pfam" id="PF09851">
    <property type="entry name" value="SHOCT"/>
    <property type="match status" value="1"/>
</dbReference>
<sequence length="75" mass="8316">MGFDSIWHLLILVIVLAVPVAIIVLIVRLVRRLSRGASPAPSTEARLRELASLKARGLVTEAEYERQRRAIIGDV</sequence>
<dbReference type="InterPro" id="IPR018649">
    <property type="entry name" value="SHOCT"/>
</dbReference>
<evidence type="ECO:0000313" key="4">
    <source>
        <dbReference type="Proteomes" id="UP000198725"/>
    </source>
</evidence>
<name>A0A1I3YZ78_9GAMM</name>
<reference evidence="4" key="1">
    <citation type="submission" date="2016-10" db="EMBL/GenBank/DDBJ databases">
        <authorList>
            <person name="Varghese N."/>
            <person name="Submissions S."/>
        </authorList>
    </citation>
    <scope>NUCLEOTIDE SEQUENCE [LARGE SCALE GENOMIC DNA]</scope>
    <source>
        <strain evidence="4">MO64</strain>
    </source>
</reference>
<proteinExistence type="predicted"/>
<dbReference type="AlphaFoldDB" id="A0A1I3YZ78"/>
<protein>
    <submittedName>
        <fullName evidence="3">Short C-terminal domain-containing protein</fullName>
    </submittedName>
</protein>
<dbReference type="Proteomes" id="UP000198725">
    <property type="component" value="Unassembled WGS sequence"/>
</dbReference>
<keyword evidence="1" id="KW-1133">Transmembrane helix</keyword>
<evidence type="ECO:0000259" key="2">
    <source>
        <dbReference type="Pfam" id="PF09851"/>
    </source>
</evidence>
<feature type="transmembrane region" description="Helical" evidence="1">
    <location>
        <begin position="6"/>
        <end position="27"/>
    </location>
</feature>
<feature type="domain" description="SHOCT" evidence="2">
    <location>
        <begin position="45"/>
        <end position="71"/>
    </location>
</feature>
<dbReference type="RefSeq" id="WP_092701322.1">
    <property type="nucleotide sequence ID" value="NZ_FOSR01000002.1"/>
</dbReference>
<accession>A0A1I3YZ78</accession>
<keyword evidence="4" id="KW-1185">Reference proteome</keyword>
<evidence type="ECO:0000313" key="3">
    <source>
        <dbReference type="EMBL" id="SFK37080.1"/>
    </source>
</evidence>
<keyword evidence="1" id="KW-0472">Membrane</keyword>
<dbReference type="EMBL" id="FOSR01000002">
    <property type="protein sequence ID" value="SFK37080.1"/>
    <property type="molecule type" value="Genomic_DNA"/>
</dbReference>
<gene>
    <name evidence="3" type="ORF">SAMN05192579_102113</name>
</gene>
<organism evidence="3 4">
    <name type="scientific">Rhodanobacter glycinis</name>
    <dbReference type="NCBI Taxonomy" id="582702"/>
    <lineage>
        <taxon>Bacteria</taxon>
        <taxon>Pseudomonadati</taxon>
        <taxon>Pseudomonadota</taxon>
        <taxon>Gammaproteobacteria</taxon>
        <taxon>Lysobacterales</taxon>
        <taxon>Rhodanobacteraceae</taxon>
        <taxon>Rhodanobacter</taxon>
    </lineage>
</organism>
<keyword evidence="1" id="KW-0812">Transmembrane</keyword>
<evidence type="ECO:0000256" key="1">
    <source>
        <dbReference type="SAM" id="Phobius"/>
    </source>
</evidence>